<reference evidence="1" key="1">
    <citation type="journal article" date="2018" name="Aquaculture">
        <title>Complete genome sequence of a white spot syndrome virus associated with a disease incursion in Australia.</title>
        <authorList>
            <person name="Oakey J."/>
            <person name="Smith C.S."/>
        </authorList>
    </citation>
    <scope>NUCLEOTIDE SEQUENCE [LARGE SCALE GENOMIC DNA]</scope>
    <source>
        <strain evidence="1">WSSV-AU</strain>
    </source>
</reference>
<dbReference type="Proteomes" id="UP000267516">
    <property type="component" value="Segment"/>
</dbReference>
<accession>A0A2D3I6P1</accession>
<proteinExistence type="predicted"/>
<organism evidence="1">
    <name type="scientific">White spot syndrome virus</name>
    <dbReference type="NCBI Taxonomy" id="342409"/>
    <lineage>
        <taxon>Viruses</taxon>
        <taxon>Viruses incertae sedis</taxon>
        <taxon>Naldaviricetes</taxon>
        <taxon>Nimaviridae</taxon>
        <taxon>Whispovirus</taxon>
    </lineage>
</organism>
<dbReference type="EMBL" id="MF768985">
    <property type="protein sequence ID" value="ATU84060.1"/>
    <property type="molecule type" value="Genomic_DNA"/>
</dbReference>
<protein>
    <submittedName>
        <fullName evidence="1">ORF1188</fullName>
    </submittedName>
</protein>
<sequence>MSASVAALGEVVATIGSGAGISSIISSTAVWSMSNDGDSCCCCSSSTLILLGEEAASDGLSLSLFLF</sequence>
<evidence type="ECO:0000313" key="1">
    <source>
        <dbReference type="EMBL" id="ATU84060.1"/>
    </source>
</evidence>
<name>A0A2D3I6P1_9VIRU</name>